<organism evidence="21 22">
    <name type="scientific">Rhynchospora tenuis</name>
    <dbReference type="NCBI Taxonomy" id="198213"/>
    <lineage>
        <taxon>Eukaryota</taxon>
        <taxon>Viridiplantae</taxon>
        <taxon>Streptophyta</taxon>
        <taxon>Embryophyta</taxon>
        <taxon>Tracheophyta</taxon>
        <taxon>Spermatophyta</taxon>
        <taxon>Magnoliopsida</taxon>
        <taxon>Liliopsida</taxon>
        <taxon>Poales</taxon>
        <taxon>Cyperaceae</taxon>
        <taxon>Cyperoideae</taxon>
        <taxon>Rhynchosporeae</taxon>
        <taxon>Rhynchospora</taxon>
    </lineage>
</organism>
<dbReference type="PANTHER" id="PTHR47974">
    <property type="entry name" value="OS07G0415500 PROTEIN"/>
    <property type="match status" value="1"/>
</dbReference>
<evidence type="ECO:0000256" key="14">
    <source>
        <dbReference type="ARBA" id="ARBA00023170"/>
    </source>
</evidence>
<comment type="caution">
    <text evidence="21">The sequence shown here is derived from an EMBL/GenBank/DDBJ whole genome shotgun (WGS) entry which is preliminary data.</text>
</comment>
<keyword evidence="7" id="KW-0732">Signal</keyword>
<gene>
    <name evidence="21" type="ORF">LUZ61_006039</name>
</gene>
<dbReference type="FunFam" id="1.10.510.10:FF:000302">
    <property type="entry name" value="Serine/threonine-protein kinase"/>
    <property type="match status" value="1"/>
</dbReference>
<keyword evidence="6" id="KW-0812">Transmembrane</keyword>
<keyword evidence="3 19" id="KW-0723">Serine/threonine-protein kinase</keyword>
<dbReference type="Gene3D" id="3.30.200.20">
    <property type="entry name" value="Phosphorylase Kinase, domain 1"/>
    <property type="match status" value="1"/>
</dbReference>
<dbReference type="PROSITE" id="PS00107">
    <property type="entry name" value="PROTEIN_KINASE_ATP"/>
    <property type="match status" value="1"/>
</dbReference>
<feature type="binding site" evidence="18">
    <location>
        <position position="33"/>
    </location>
    <ligand>
        <name>ATP</name>
        <dbReference type="ChEBI" id="CHEBI:30616"/>
    </ligand>
</feature>
<keyword evidence="15" id="KW-0325">Glycoprotein</keyword>
<keyword evidence="22" id="KW-1185">Reference proteome</keyword>
<dbReference type="EMBL" id="JAMRDG010000001">
    <property type="protein sequence ID" value="KAJ3702334.1"/>
    <property type="molecule type" value="Genomic_DNA"/>
</dbReference>
<keyword evidence="10 18" id="KW-0067">ATP-binding</keyword>
<dbReference type="PROSITE" id="PS00108">
    <property type="entry name" value="PROTEIN_KINASE_ST"/>
    <property type="match status" value="1"/>
</dbReference>
<evidence type="ECO:0000313" key="22">
    <source>
        <dbReference type="Proteomes" id="UP001210211"/>
    </source>
</evidence>
<evidence type="ECO:0000259" key="20">
    <source>
        <dbReference type="PROSITE" id="PS50011"/>
    </source>
</evidence>
<dbReference type="Gene3D" id="1.10.510.10">
    <property type="entry name" value="Transferase(Phosphotransferase) domain 1"/>
    <property type="match status" value="1"/>
</dbReference>
<dbReference type="PANTHER" id="PTHR47974:SF22">
    <property type="entry name" value="RECEPTOR-LIKE SERINE_THREONINE-PROTEIN KINASE"/>
    <property type="match status" value="1"/>
</dbReference>
<dbReference type="PROSITE" id="PS50011">
    <property type="entry name" value="PROTEIN_KINASE_DOM"/>
    <property type="match status" value="1"/>
</dbReference>
<evidence type="ECO:0000256" key="10">
    <source>
        <dbReference type="ARBA" id="ARBA00022840"/>
    </source>
</evidence>
<feature type="domain" description="Protein kinase" evidence="20">
    <location>
        <begin position="4"/>
        <end position="283"/>
    </location>
</feature>
<evidence type="ECO:0000256" key="18">
    <source>
        <dbReference type="PROSITE-ProRule" id="PRU10141"/>
    </source>
</evidence>
<dbReference type="FunFam" id="3.30.200.20:FF:000059">
    <property type="entry name" value="S-receptor-like serine/threonine-protein kinase"/>
    <property type="match status" value="1"/>
</dbReference>
<dbReference type="InterPro" id="IPR000719">
    <property type="entry name" value="Prot_kinase_dom"/>
</dbReference>
<evidence type="ECO:0000256" key="2">
    <source>
        <dbReference type="ARBA" id="ARBA00012513"/>
    </source>
</evidence>
<accession>A0AAD5ZQQ7</accession>
<evidence type="ECO:0000256" key="9">
    <source>
        <dbReference type="ARBA" id="ARBA00022777"/>
    </source>
</evidence>
<evidence type="ECO:0000256" key="16">
    <source>
        <dbReference type="ARBA" id="ARBA00047899"/>
    </source>
</evidence>
<dbReference type="GO" id="GO:0005524">
    <property type="term" value="F:ATP binding"/>
    <property type="evidence" value="ECO:0007669"/>
    <property type="project" value="UniProtKB-UniRule"/>
</dbReference>
<keyword evidence="11" id="KW-1133">Transmembrane helix</keyword>
<keyword evidence="8 18" id="KW-0547">Nucleotide-binding</keyword>
<sequence length="294" mass="33898">MVTGNFKEEVGRGCSGAVYWGILDDKRVVAVKKLNDVTQGEELFVAEVSVIGHINHMNLVRMFGLCSERKHQLIIYEYMENQSLDKFLFNNNTTLQWRQRFKIALGTAKGLAYLHHECLEWIIHCDVKPENILLTRDFDPKIADFGLSKLSKRDGSGFRTSHMRGTMGYMAPEWALHLPITSKVDVYSYGVVLLEIVMGRRVSSWVSDDEEDPVRVRTFTRDMRQVLEGGNELMILGLVDVRLQGQFDYEQLVTVLRVALFCLEEERNKRPSMDEVVNDLISFEERDNYSFNST</sequence>
<evidence type="ECO:0000256" key="3">
    <source>
        <dbReference type="ARBA" id="ARBA00022527"/>
    </source>
</evidence>
<dbReference type="EC" id="2.7.11.1" evidence="2"/>
<keyword evidence="12" id="KW-0472">Membrane</keyword>
<dbReference type="AlphaFoldDB" id="A0AAD5ZQQ7"/>
<comment type="catalytic activity">
    <reaction evidence="17">
        <text>L-seryl-[protein] + ATP = O-phospho-L-seryl-[protein] + ADP + H(+)</text>
        <dbReference type="Rhea" id="RHEA:17989"/>
        <dbReference type="Rhea" id="RHEA-COMP:9863"/>
        <dbReference type="Rhea" id="RHEA-COMP:11604"/>
        <dbReference type="ChEBI" id="CHEBI:15378"/>
        <dbReference type="ChEBI" id="CHEBI:29999"/>
        <dbReference type="ChEBI" id="CHEBI:30616"/>
        <dbReference type="ChEBI" id="CHEBI:83421"/>
        <dbReference type="ChEBI" id="CHEBI:456216"/>
        <dbReference type="EC" id="2.7.11.1"/>
    </reaction>
</comment>
<keyword evidence="4" id="KW-0245">EGF-like domain</keyword>
<keyword evidence="13" id="KW-1015">Disulfide bond</keyword>
<keyword evidence="9" id="KW-0418">Kinase</keyword>
<evidence type="ECO:0000256" key="7">
    <source>
        <dbReference type="ARBA" id="ARBA00022729"/>
    </source>
</evidence>
<evidence type="ECO:0000256" key="1">
    <source>
        <dbReference type="ARBA" id="ARBA00004479"/>
    </source>
</evidence>
<name>A0AAD5ZQQ7_9POAL</name>
<dbReference type="InterPro" id="IPR011009">
    <property type="entry name" value="Kinase-like_dom_sf"/>
</dbReference>
<comment type="similarity">
    <text evidence="19">Belongs to the protein kinase superfamily.</text>
</comment>
<reference evidence="21 22" key="1">
    <citation type="journal article" date="2022" name="Cell">
        <title>Repeat-based holocentromeres influence genome architecture and karyotype evolution.</title>
        <authorList>
            <person name="Hofstatter P.G."/>
            <person name="Thangavel G."/>
            <person name="Lux T."/>
            <person name="Neumann P."/>
            <person name="Vondrak T."/>
            <person name="Novak P."/>
            <person name="Zhang M."/>
            <person name="Costa L."/>
            <person name="Castellani M."/>
            <person name="Scott A."/>
            <person name="Toegelov H."/>
            <person name="Fuchs J."/>
            <person name="Mata-Sucre Y."/>
            <person name="Dias Y."/>
            <person name="Vanzela A.L.L."/>
            <person name="Huettel B."/>
            <person name="Almeida C.C.S."/>
            <person name="Simkova H."/>
            <person name="Souza G."/>
            <person name="Pedrosa-Harand A."/>
            <person name="Macas J."/>
            <person name="Mayer K.F.X."/>
            <person name="Houben A."/>
            <person name="Marques A."/>
        </authorList>
    </citation>
    <scope>NUCLEOTIDE SEQUENCE [LARGE SCALE GENOMIC DNA]</scope>
    <source>
        <strain evidence="21">RhyTen1mFocal</strain>
    </source>
</reference>
<evidence type="ECO:0000256" key="5">
    <source>
        <dbReference type="ARBA" id="ARBA00022679"/>
    </source>
</evidence>
<protein>
    <recommendedName>
        <fullName evidence="2">non-specific serine/threonine protein kinase</fullName>
        <ecNumber evidence="2">2.7.11.1</ecNumber>
    </recommendedName>
</protein>
<comment type="catalytic activity">
    <reaction evidence="16">
        <text>L-threonyl-[protein] + ATP = O-phospho-L-threonyl-[protein] + ADP + H(+)</text>
        <dbReference type="Rhea" id="RHEA:46608"/>
        <dbReference type="Rhea" id="RHEA-COMP:11060"/>
        <dbReference type="Rhea" id="RHEA-COMP:11605"/>
        <dbReference type="ChEBI" id="CHEBI:15378"/>
        <dbReference type="ChEBI" id="CHEBI:30013"/>
        <dbReference type="ChEBI" id="CHEBI:30616"/>
        <dbReference type="ChEBI" id="CHEBI:61977"/>
        <dbReference type="ChEBI" id="CHEBI:456216"/>
        <dbReference type="EC" id="2.7.11.1"/>
    </reaction>
</comment>
<evidence type="ECO:0000256" key="11">
    <source>
        <dbReference type="ARBA" id="ARBA00022989"/>
    </source>
</evidence>
<keyword evidence="14" id="KW-0675">Receptor</keyword>
<dbReference type="Proteomes" id="UP001210211">
    <property type="component" value="Unassembled WGS sequence"/>
</dbReference>
<dbReference type="GO" id="GO:0016020">
    <property type="term" value="C:membrane"/>
    <property type="evidence" value="ECO:0007669"/>
    <property type="project" value="UniProtKB-SubCell"/>
</dbReference>
<evidence type="ECO:0000256" key="17">
    <source>
        <dbReference type="ARBA" id="ARBA00048679"/>
    </source>
</evidence>
<dbReference type="SMART" id="SM00220">
    <property type="entry name" value="S_TKc"/>
    <property type="match status" value="1"/>
</dbReference>
<evidence type="ECO:0000256" key="8">
    <source>
        <dbReference type="ARBA" id="ARBA00022741"/>
    </source>
</evidence>
<evidence type="ECO:0000256" key="6">
    <source>
        <dbReference type="ARBA" id="ARBA00022692"/>
    </source>
</evidence>
<evidence type="ECO:0000256" key="13">
    <source>
        <dbReference type="ARBA" id="ARBA00023157"/>
    </source>
</evidence>
<evidence type="ECO:0000256" key="19">
    <source>
        <dbReference type="RuleBase" id="RU000304"/>
    </source>
</evidence>
<comment type="subcellular location">
    <subcellularLocation>
        <location evidence="1">Membrane</location>
        <topology evidence="1">Single-pass type I membrane protein</topology>
    </subcellularLocation>
</comment>
<evidence type="ECO:0000256" key="4">
    <source>
        <dbReference type="ARBA" id="ARBA00022536"/>
    </source>
</evidence>
<dbReference type="SUPFAM" id="SSF56112">
    <property type="entry name" value="Protein kinase-like (PK-like)"/>
    <property type="match status" value="1"/>
</dbReference>
<evidence type="ECO:0000313" key="21">
    <source>
        <dbReference type="EMBL" id="KAJ3702334.1"/>
    </source>
</evidence>
<dbReference type="InterPro" id="IPR008271">
    <property type="entry name" value="Ser/Thr_kinase_AS"/>
</dbReference>
<keyword evidence="5" id="KW-0808">Transferase</keyword>
<evidence type="ECO:0000256" key="15">
    <source>
        <dbReference type="ARBA" id="ARBA00023180"/>
    </source>
</evidence>
<dbReference type="GO" id="GO:0004674">
    <property type="term" value="F:protein serine/threonine kinase activity"/>
    <property type="evidence" value="ECO:0007669"/>
    <property type="project" value="UniProtKB-KW"/>
</dbReference>
<proteinExistence type="inferred from homology"/>
<dbReference type="Pfam" id="PF00069">
    <property type="entry name" value="Pkinase"/>
    <property type="match status" value="1"/>
</dbReference>
<evidence type="ECO:0000256" key="12">
    <source>
        <dbReference type="ARBA" id="ARBA00023136"/>
    </source>
</evidence>
<dbReference type="InterPro" id="IPR017441">
    <property type="entry name" value="Protein_kinase_ATP_BS"/>
</dbReference>